<keyword evidence="2" id="KW-1185">Reference proteome</keyword>
<dbReference type="PaxDb" id="2903-EOD33124"/>
<evidence type="ECO:0000313" key="2">
    <source>
        <dbReference type="Proteomes" id="UP000013827"/>
    </source>
</evidence>
<proteinExistence type="predicted"/>
<dbReference type="HOGENOM" id="CLU_2101556_0_0_1"/>
<accession>A0A0D3KBI9</accession>
<protein>
    <recommendedName>
        <fullName evidence="3">NIPSNAP domain-containing protein</fullName>
    </recommendedName>
</protein>
<dbReference type="Proteomes" id="UP000013827">
    <property type="component" value="Unassembled WGS sequence"/>
</dbReference>
<evidence type="ECO:0008006" key="3">
    <source>
        <dbReference type="Google" id="ProtNLM"/>
    </source>
</evidence>
<name>A0A0D3KBI9_EMIH1</name>
<dbReference type="SUPFAM" id="SSF54909">
    <property type="entry name" value="Dimeric alpha+beta barrel"/>
    <property type="match status" value="1"/>
</dbReference>
<dbReference type="InterPro" id="IPR011008">
    <property type="entry name" value="Dimeric_a/b-barrel"/>
</dbReference>
<dbReference type="GeneID" id="17278395"/>
<sequence>MSIVEIREYTLRPEVLPRYERWTRELVVPWLRSNFDVVGFYVECGIEPEVPGSASPPPDGQPPPSACLMIRWPSKEARDTEFRGKLATPEWRDIWAKHPCPDAYLEKRVRFMKVAD</sequence>
<reference evidence="1" key="2">
    <citation type="submission" date="2024-10" db="UniProtKB">
        <authorList>
            <consortium name="EnsemblProtists"/>
        </authorList>
    </citation>
    <scope>IDENTIFICATION</scope>
</reference>
<dbReference type="EnsemblProtists" id="EOD33124">
    <property type="protein sequence ID" value="EOD33124"/>
    <property type="gene ID" value="EMIHUDRAFT_98831"/>
</dbReference>
<dbReference type="KEGG" id="ehx:EMIHUDRAFT_98831"/>
<evidence type="ECO:0000313" key="1">
    <source>
        <dbReference type="EnsemblProtists" id="EOD33124"/>
    </source>
</evidence>
<dbReference type="AlphaFoldDB" id="A0A0D3KBI9"/>
<organism evidence="1 2">
    <name type="scientific">Emiliania huxleyi (strain CCMP1516)</name>
    <dbReference type="NCBI Taxonomy" id="280463"/>
    <lineage>
        <taxon>Eukaryota</taxon>
        <taxon>Haptista</taxon>
        <taxon>Haptophyta</taxon>
        <taxon>Prymnesiophyceae</taxon>
        <taxon>Isochrysidales</taxon>
        <taxon>Noelaerhabdaceae</taxon>
        <taxon>Emiliania</taxon>
    </lineage>
</organism>
<dbReference type="RefSeq" id="XP_005785553.1">
    <property type="nucleotide sequence ID" value="XM_005785496.1"/>
</dbReference>
<reference evidence="2" key="1">
    <citation type="journal article" date="2013" name="Nature">
        <title>Pan genome of the phytoplankton Emiliania underpins its global distribution.</title>
        <authorList>
            <person name="Read B.A."/>
            <person name="Kegel J."/>
            <person name="Klute M.J."/>
            <person name="Kuo A."/>
            <person name="Lefebvre S.C."/>
            <person name="Maumus F."/>
            <person name="Mayer C."/>
            <person name="Miller J."/>
            <person name="Monier A."/>
            <person name="Salamov A."/>
            <person name="Young J."/>
            <person name="Aguilar M."/>
            <person name="Claverie J.M."/>
            <person name="Frickenhaus S."/>
            <person name="Gonzalez K."/>
            <person name="Herman E.K."/>
            <person name="Lin Y.C."/>
            <person name="Napier J."/>
            <person name="Ogata H."/>
            <person name="Sarno A.F."/>
            <person name="Shmutz J."/>
            <person name="Schroeder D."/>
            <person name="de Vargas C."/>
            <person name="Verret F."/>
            <person name="von Dassow P."/>
            <person name="Valentin K."/>
            <person name="Van de Peer Y."/>
            <person name="Wheeler G."/>
            <person name="Dacks J.B."/>
            <person name="Delwiche C.F."/>
            <person name="Dyhrman S.T."/>
            <person name="Glockner G."/>
            <person name="John U."/>
            <person name="Richards T."/>
            <person name="Worden A.Z."/>
            <person name="Zhang X."/>
            <person name="Grigoriev I.V."/>
            <person name="Allen A.E."/>
            <person name="Bidle K."/>
            <person name="Borodovsky M."/>
            <person name="Bowler C."/>
            <person name="Brownlee C."/>
            <person name="Cock J.M."/>
            <person name="Elias M."/>
            <person name="Gladyshev V.N."/>
            <person name="Groth M."/>
            <person name="Guda C."/>
            <person name="Hadaegh A."/>
            <person name="Iglesias-Rodriguez M.D."/>
            <person name="Jenkins J."/>
            <person name="Jones B.M."/>
            <person name="Lawson T."/>
            <person name="Leese F."/>
            <person name="Lindquist E."/>
            <person name="Lobanov A."/>
            <person name="Lomsadze A."/>
            <person name="Malik S.B."/>
            <person name="Marsh M.E."/>
            <person name="Mackinder L."/>
            <person name="Mock T."/>
            <person name="Mueller-Roeber B."/>
            <person name="Pagarete A."/>
            <person name="Parker M."/>
            <person name="Probert I."/>
            <person name="Quesneville H."/>
            <person name="Raines C."/>
            <person name="Rensing S.A."/>
            <person name="Riano-Pachon D.M."/>
            <person name="Richier S."/>
            <person name="Rokitta S."/>
            <person name="Shiraiwa Y."/>
            <person name="Soanes D.M."/>
            <person name="van der Giezen M."/>
            <person name="Wahlund T.M."/>
            <person name="Williams B."/>
            <person name="Wilson W."/>
            <person name="Wolfe G."/>
            <person name="Wurch L.L."/>
        </authorList>
    </citation>
    <scope>NUCLEOTIDE SEQUENCE</scope>
</reference>
<dbReference type="Gene3D" id="3.30.70.100">
    <property type="match status" value="1"/>
</dbReference>